<evidence type="ECO:0000256" key="1">
    <source>
        <dbReference type="SAM" id="MobiDB-lite"/>
    </source>
</evidence>
<feature type="region of interest" description="Disordered" evidence="1">
    <location>
        <begin position="320"/>
        <end position="344"/>
    </location>
</feature>
<reference evidence="2 3" key="1">
    <citation type="journal article" date="2024" name="IMA Fungus">
        <title>IMA Genome - F19 : A genome assembly and annotation guide to empower mycologists, including annotated draft genome sequences of Ceratocystis pirilliformis, Diaporthe australafricana, Fusarium ophioides, Paecilomyces lecythidis, and Sporothrix stenoceras.</title>
        <authorList>
            <person name="Aylward J."/>
            <person name="Wilson A.M."/>
            <person name="Visagie C.M."/>
            <person name="Spraker J."/>
            <person name="Barnes I."/>
            <person name="Buitendag C."/>
            <person name="Ceriani C."/>
            <person name="Del Mar Angel L."/>
            <person name="du Plessis D."/>
            <person name="Fuchs T."/>
            <person name="Gasser K."/>
            <person name="Kramer D."/>
            <person name="Li W."/>
            <person name="Munsamy K."/>
            <person name="Piso A."/>
            <person name="Price J.L."/>
            <person name="Sonnekus B."/>
            <person name="Thomas C."/>
            <person name="van der Nest A."/>
            <person name="van Dijk A."/>
            <person name="van Heerden A."/>
            <person name="van Vuuren N."/>
            <person name="Yilmaz N."/>
            <person name="Duong T.A."/>
            <person name="van der Merwe N.A."/>
            <person name="Wingfield M.J."/>
            <person name="Wingfield B.D."/>
        </authorList>
    </citation>
    <scope>NUCLEOTIDE SEQUENCE [LARGE SCALE GENOMIC DNA]</scope>
    <source>
        <strain evidence="2 3">CMW 18300</strain>
    </source>
</reference>
<comment type="caution">
    <text evidence="2">The sequence shown here is derived from an EMBL/GenBank/DDBJ whole genome shotgun (WGS) entry which is preliminary data.</text>
</comment>
<accession>A0ABR3W4Q0</accession>
<gene>
    <name evidence="2" type="ORF">Daus18300_011891</name>
</gene>
<sequence>MASKLLEVPAEILACIADGLEIEHYSNLRLASRQMDEYTFPHFAKKFFSRRKFFRNHLSLSALLAISESRLGPYLETLVLGTELLEVNVPSEAPRVSRERYAKAFADQTSMVGSGWDRDTLAGALRSLPGLKGVSVESFDDREVWDFDSNVPISVIDGGYGLKTLLRDLGYEDGRPPSQASTILQWVAAVQILLGTVAMVGARPKALTITGKMNNGGYMSSDGLGVDDDAFNIPSFMEETMLPVIEGLEELDLEVHNRVIYPVPDDPACCRTCHLRRFLGLPKNLQKLRIARLTGDMQPLTNTEEKDGFWAWMASSAKGKGKAISSGSTDEAEDDDEDSDASQTHQWNMTPISATNPLTSPPPISLPHLRELHLAEQDILPRNLTKLLKKVAPTLVKLDLHDILLRDRRAGADEDPAPEDNNDDDDGGTVLERVECGRWIALCEQLAAMPIDELREVNISGFGGLGSWHCSHFGDGTAPGAVYFRALKIVGEDCYDAKAEFSYKGPDVRGALGLLVADLRAALRDGRHVFVSEPGKRRSSF</sequence>
<evidence type="ECO:0000313" key="2">
    <source>
        <dbReference type="EMBL" id="KAL1853152.1"/>
    </source>
</evidence>
<evidence type="ECO:0000313" key="3">
    <source>
        <dbReference type="Proteomes" id="UP001583177"/>
    </source>
</evidence>
<feature type="compositionally biased region" description="Acidic residues" evidence="1">
    <location>
        <begin position="330"/>
        <end position="340"/>
    </location>
</feature>
<protein>
    <recommendedName>
        <fullName evidence="4">F-box domain-containing protein</fullName>
    </recommendedName>
</protein>
<evidence type="ECO:0008006" key="4">
    <source>
        <dbReference type="Google" id="ProtNLM"/>
    </source>
</evidence>
<name>A0ABR3W4Q0_9PEZI</name>
<keyword evidence="3" id="KW-1185">Reference proteome</keyword>
<organism evidence="2 3">
    <name type="scientific">Diaporthe australafricana</name>
    <dbReference type="NCBI Taxonomy" id="127596"/>
    <lineage>
        <taxon>Eukaryota</taxon>
        <taxon>Fungi</taxon>
        <taxon>Dikarya</taxon>
        <taxon>Ascomycota</taxon>
        <taxon>Pezizomycotina</taxon>
        <taxon>Sordariomycetes</taxon>
        <taxon>Sordariomycetidae</taxon>
        <taxon>Diaporthales</taxon>
        <taxon>Diaporthaceae</taxon>
        <taxon>Diaporthe</taxon>
    </lineage>
</organism>
<dbReference type="EMBL" id="JAWRVE010000152">
    <property type="protein sequence ID" value="KAL1853152.1"/>
    <property type="molecule type" value="Genomic_DNA"/>
</dbReference>
<proteinExistence type="predicted"/>
<dbReference type="Proteomes" id="UP001583177">
    <property type="component" value="Unassembled WGS sequence"/>
</dbReference>